<sequence length="320" mass="35221">MRRLAAIVMLAASLASCAYYNTYYLARKNYFLATEGLPYPVEKPNPGQSGTYQKSIDYAKKVIANYPKSKWVDDAYLIWARSLLGKGDPLQTVNMLSDFPTRFPESPLRNEATFYLGVGYRQGRKYRESLVALDEYLQRAAHGDLAAYAHLERSRALMSLARAAEAESAAARVIDDFPKSTLVVQARTAHAEAALAAGDPAAARADYTALGLLARDDEERLKYLLREADCLEAARDYGTELALLNDALSHEIEPQKGAPAGTPTGPGGDHFGQLTLRIGTAHLLAGHHDQALGYYKMVIDDYPKTALSAEAQYRIAYAYE</sequence>
<gene>
    <name evidence="2" type="ORF">E6K81_02960</name>
</gene>
<dbReference type="InterPro" id="IPR011990">
    <property type="entry name" value="TPR-like_helical_dom_sf"/>
</dbReference>
<dbReference type="InterPro" id="IPR019734">
    <property type="entry name" value="TPR_rpt"/>
</dbReference>
<dbReference type="PROSITE" id="PS51257">
    <property type="entry name" value="PROKAR_LIPOPROTEIN"/>
    <property type="match status" value="1"/>
</dbReference>
<dbReference type="AlphaFoldDB" id="A0A538UD74"/>
<dbReference type="EMBL" id="VBPB01000042">
    <property type="protein sequence ID" value="TMQ73787.1"/>
    <property type="molecule type" value="Genomic_DNA"/>
</dbReference>
<comment type="caution">
    <text evidence="2">The sequence shown here is derived from an EMBL/GenBank/DDBJ whole genome shotgun (WGS) entry which is preliminary data.</text>
</comment>
<proteinExistence type="predicted"/>
<feature type="signal peptide" evidence="1">
    <location>
        <begin position="1"/>
        <end position="20"/>
    </location>
</feature>
<reference evidence="2 3" key="1">
    <citation type="journal article" date="2019" name="Nat. Microbiol.">
        <title>Mediterranean grassland soil C-N compound turnover is dependent on rainfall and depth, and is mediated by genomically divergent microorganisms.</title>
        <authorList>
            <person name="Diamond S."/>
            <person name="Andeer P.F."/>
            <person name="Li Z."/>
            <person name="Crits-Christoph A."/>
            <person name="Burstein D."/>
            <person name="Anantharaman K."/>
            <person name="Lane K.R."/>
            <person name="Thomas B.C."/>
            <person name="Pan C."/>
            <person name="Northen T.R."/>
            <person name="Banfield J.F."/>
        </authorList>
    </citation>
    <scope>NUCLEOTIDE SEQUENCE [LARGE SCALE GENOMIC DNA]</scope>
    <source>
        <strain evidence="2">WS_11</strain>
    </source>
</reference>
<evidence type="ECO:0000313" key="2">
    <source>
        <dbReference type="EMBL" id="TMQ73787.1"/>
    </source>
</evidence>
<feature type="chain" id="PRO_5022202897" evidence="1">
    <location>
        <begin position="21"/>
        <end position="320"/>
    </location>
</feature>
<protein>
    <submittedName>
        <fullName evidence="2">Tetratricopeptide repeat protein</fullName>
    </submittedName>
</protein>
<keyword evidence="1" id="KW-0732">Signal</keyword>
<organism evidence="2 3">
    <name type="scientific">Eiseniibacteriota bacterium</name>
    <dbReference type="NCBI Taxonomy" id="2212470"/>
    <lineage>
        <taxon>Bacteria</taxon>
        <taxon>Candidatus Eiseniibacteriota</taxon>
    </lineage>
</organism>
<feature type="non-terminal residue" evidence="2">
    <location>
        <position position="320"/>
    </location>
</feature>
<accession>A0A538UD74</accession>
<evidence type="ECO:0000313" key="3">
    <source>
        <dbReference type="Proteomes" id="UP000319771"/>
    </source>
</evidence>
<dbReference type="Pfam" id="PF13174">
    <property type="entry name" value="TPR_6"/>
    <property type="match status" value="1"/>
</dbReference>
<dbReference type="Proteomes" id="UP000319771">
    <property type="component" value="Unassembled WGS sequence"/>
</dbReference>
<dbReference type="Gene3D" id="1.25.40.10">
    <property type="entry name" value="Tetratricopeptide repeat domain"/>
    <property type="match status" value="2"/>
</dbReference>
<name>A0A538UD74_UNCEI</name>
<dbReference type="SUPFAM" id="SSF48452">
    <property type="entry name" value="TPR-like"/>
    <property type="match status" value="2"/>
</dbReference>
<evidence type="ECO:0000256" key="1">
    <source>
        <dbReference type="SAM" id="SignalP"/>
    </source>
</evidence>